<evidence type="ECO:0000313" key="3">
    <source>
        <dbReference type="Proteomes" id="UP000268285"/>
    </source>
</evidence>
<name>A0A498QJ13_9MYCO</name>
<sequence length="168" mass="18281">MTTDLAGALTIVAVVAAALFAGVAAVFVRRLLRRPPTPVSEQHRAASLVLRKVRCRAALSPDERDFAAQLIADRRNPAAYCLPAALFAVGCLYVFASLHQLHGHPPSLRTWIGLLPMLGATNLALQMLRIARLASRLRDITINAHSQIAEEPFEPTSFGKHTGEETIR</sequence>
<dbReference type="EMBL" id="UPHU01000001">
    <property type="protein sequence ID" value="VBA46346.1"/>
    <property type="molecule type" value="Genomic_DNA"/>
</dbReference>
<dbReference type="Proteomes" id="UP000268285">
    <property type="component" value="Unassembled WGS sequence"/>
</dbReference>
<evidence type="ECO:0000313" key="2">
    <source>
        <dbReference type="EMBL" id="VBA46346.1"/>
    </source>
</evidence>
<dbReference type="AlphaFoldDB" id="A0A498QJ13"/>
<feature type="transmembrane region" description="Helical" evidence="1">
    <location>
        <begin position="78"/>
        <end position="96"/>
    </location>
</feature>
<accession>A0A498QJ13</accession>
<keyword evidence="3" id="KW-1185">Reference proteome</keyword>
<feature type="transmembrane region" description="Helical" evidence="1">
    <location>
        <begin position="6"/>
        <end position="28"/>
    </location>
</feature>
<keyword evidence="1" id="KW-1133">Transmembrane helix</keyword>
<keyword evidence="1" id="KW-0812">Transmembrane</keyword>
<reference evidence="2 3" key="1">
    <citation type="submission" date="2018-09" db="EMBL/GenBank/DDBJ databases">
        <authorList>
            <person name="Tagini F."/>
        </authorList>
    </citation>
    <scope>NUCLEOTIDE SEQUENCE [LARGE SCALE GENOMIC DNA]</scope>
    <source>
        <strain evidence="2 3">MK142</strain>
    </source>
</reference>
<feature type="transmembrane region" description="Helical" evidence="1">
    <location>
        <begin position="108"/>
        <end position="128"/>
    </location>
</feature>
<dbReference type="RefSeq" id="WP_063468278.1">
    <property type="nucleotide sequence ID" value="NZ_JAIENV010000048.1"/>
</dbReference>
<proteinExistence type="predicted"/>
<organism evidence="2 3">
    <name type="scientific">Mycobacterium pseudokansasii</name>
    <dbReference type="NCBI Taxonomy" id="2341080"/>
    <lineage>
        <taxon>Bacteria</taxon>
        <taxon>Bacillati</taxon>
        <taxon>Actinomycetota</taxon>
        <taxon>Actinomycetes</taxon>
        <taxon>Mycobacteriales</taxon>
        <taxon>Mycobacteriaceae</taxon>
        <taxon>Mycobacterium</taxon>
    </lineage>
</organism>
<protein>
    <submittedName>
        <fullName evidence="2">Uncharacterized protein</fullName>
    </submittedName>
</protein>
<gene>
    <name evidence="2" type="ORF">LAUMK142_00307</name>
</gene>
<evidence type="ECO:0000256" key="1">
    <source>
        <dbReference type="SAM" id="Phobius"/>
    </source>
</evidence>
<keyword evidence="1" id="KW-0472">Membrane</keyword>